<dbReference type="SUPFAM" id="SSF57667">
    <property type="entry name" value="beta-beta-alpha zinc fingers"/>
    <property type="match status" value="5"/>
</dbReference>
<feature type="domain" description="C2H2-type" evidence="11">
    <location>
        <begin position="509"/>
        <end position="536"/>
    </location>
</feature>
<comment type="similarity">
    <text evidence="2">Belongs to the krueppel C2H2-type zinc-finger protein family.</text>
</comment>
<evidence type="ECO:0000259" key="12">
    <source>
        <dbReference type="PROSITE" id="PS50960"/>
    </source>
</evidence>
<sequence length="608" mass="68086">MCLWVMANVNRRKSYTIKEKLAIIERVKSGVSKAHINRELGIPEGTIRGWIAEEGRLRWFLDKLDEAPGLQRKKTRLSRNEIVDDCLYAWFVHKRSLGSPVSGPALKMQAETFFCDLKLEGKFRASDGWLWRWKKRHGIGEITLAEGRRQESEDQDVEPADLPTAREALNALRTVMTWLKAQKDVEPVKLLQLASLREIILQKQLSGAVMKHKDEGSLGTEIMKILVKSEVEEDDGFGSHSPPSTVQTGLIGERADHWAVSTAGVLDLKIVKVEGASETPEDARDSNVCLATPDQNFIKTELLEEVIGEGDADKDTDILCEECGLGRCFTAEVDEAKCGGQAPRACTQCGKTLEGTALSMTGASDGRKHRCEECGKGFSYHCELKRHVRTHTGEKPHVCNECGVGFSQHSDLKKHSRTHTGERPYFCKECGKSFSQQSDLKTHSRIHSGERPHECKDCGKRFSRRYTLETHCRIHTGEKPYVCSVCGKGFSQLSDLKKHSRTHTGEKPHACQECGKEFSQQSDLNKHSRTHTGEKPHACNVCGKGFSQQSDLNKHFRIHTGEKPHVCTECGKGFSQHSYLKKHRVIHTGEALPMCTDFGEELSQSDVL</sequence>
<feature type="domain" description="C2H2-type" evidence="11">
    <location>
        <begin position="481"/>
        <end position="508"/>
    </location>
</feature>
<dbReference type="RefSeq" id="XP_032817451.1">
    <property type="nucleotide sequence ID" value="XM_032961560.1"/>
</dbReference>
<dbReference type="FunFam" id="3.30.160.60:FF:001498">
    <property type="entry name" value="Zinc finger protein 404"/>
    <property type="match status" value="1"/>
</dbReference>
<keyword evidence="14" id="KW-1185">Reference proteome</keyword>
<dbReference type="InterPro" id="IPR009057">
    <property type="entry name" value="Homeodomain-like_sf"/>
</dbReference>
<dbReference type="PROSITE" id="PS50157">
    <property type="entry name" value="ZINC_FINGER_C2H2_2"/>
    <property type="match status" value="8"/>
</dbReference>
<evidence type="ECO:0000256" key="9">
    <source>
        <dbReference type="PROSITE-ProRule" id="PRU00042"/>
    </source>
</evidence>
<evidence type="ECO:0000256" key="10">
    <source>
        <dbReference type="PROSITE-ProRule" id="PRU00320"/>
    </source>
</evidence>
<dbReference type="Gene3D" id="3.30.160.60">
    <property type="entry name" value="Classic Zinc Finger"/>
    <property type="match status" value="8"/>
</dbReference>
<dbReference type="PROSITE" id="PS00028">
    <property type="entry name" value="ZINC_FINGER_C2H2_1"/>
    <property type="match status" value="8"/>
</dbReference>
<feature type="domain" description="HTH psq-type" evidence="12">
    <location>
        <begin position="6"/>
        <end position="57"/>
    </location>
</feature>
<evidence type="ECO:0000259" key="11">
    <source>
        <dbReference type="PROSITE" id="PS50157"/>
    </source>
</evidence>
<feature type="domain" description="C2H2-type" evidence="11">
    <location>
        <begin position="453"/>
        <end position="480"/>
    </location>
</feature>
<feature type="domain" description="C2H2-type" evidence="11">
    <location>
        <begin position="369"/>
        <end position="396"/>
    </location>
</feature>
<evidence type="ECO:0000256" key="6">
    <source>
        <dbReference type="ARBA" id="ARBA00022833"/>
    </source>
</evidence>
<evidence type="ECO:0000313" key="15">
    <source>
        <dbReference type="RefSeq" id="XP_032817451.1"/>
    </source>
</evidence>
<gene>
    <name evidence="15" type="primary">LOC116946555</name>
</gene>
<dbReference type="InterPro" id="IPR007889">
    <property type="entry name" value="HTH_Psq"/>
</dbReference>
<accession>A0AAJ7TGC5</accession>
<keyword evidence="6" id="KW-0862">Zinc</keyword>
<keyword evidence="7 10" id="KW-0238">DNA-binding</keyword>
<dbReference type="Pfam" id="PF04218">
    <property type="entry name" value="CENP-B_N"/>
    <property type="match status" value="1"/>
</dbReference>
<evidence type="ECO:0000256" key="8">
    <source>
        <dbReference type="ARBA" id="ARBA00023242"/>
    </source>
</evidence>
<dbReference type="GO" id="GO:0000981">
    <property type="term" value="F:DNA-binding transcription factor activity, RNA polymerase II-specific"/>
    <property type="evidence" value="ECO:0007669"/>
    <property type="project" value="TreeGrafter"/>
</dbReference>
<dbReference type="FunFam" id="3.30.160.60:FF:000759">
    <property type="entry name" value="zinc finger protein 16"/>
    <property type="match status" value="1"/>
</dbReference>
<feature type="domain" description="C2H2-type" evidence="11">
    <location>
        <begin position="397"/>
        <end position="424"/>
    </location>
</feature>
<dbReference type="InterPro" id="IPR036388">
    <property type="entry name" value="WH-like_DNA-bd_sf"/>
</dbReference>
<feature type="domain" description="C2H2-type" evidence="11">
    <location>
        <begin position="565"/>
        <end position="592"/>
    </location>
</feature>
<dbReference type="Pfam" id="PF03221">
    <property type="entry name" value="HTH_Tnp_Tc5"/>
    <property type="match status" value="1"/>
</dbReference>
<keyword evidence="5 9" id="KW-0863">Zinc-finger</keyword>
<dbReference type="KEGG" id="pmrn:116946555"/>
<name>A0AAJ7TGC5_PETMA</name>
<dbReference type="SMART" id="SM00355">
    <property type="entry name" value="ZnF_C2H2"/>
    <property type="match status" value="8"/>
</dbReference>
<dbReference type="FunFam" id="3.30.160.60:FF:000100">
    <property type="entry name" value="Zinc finger 45-like"/>
    <property type="match status" value="1"/>
</dbReference>
<dbReference type="PROSITE" id="PS50960">
    <property type="entry name" value="HTH_PSQ"/>
    <property type="match status" value="1"/>
</dbReference>
<dbReference type="Gene3D" id="1.10.10.60">
    <property type="entry name" value="Homeodomain-like"/>
    <property type="match status" value="1"/>
</dbReference>
<dbReference type="InterPro" id="IPR036236">
    <property type="entry name" value="Znf_C2H2_sf"/>
</dbReference>
<protein>
    <submittedName>
        <fullName evidence="15">Zinc finger protein 3-like isoform X1</fullName>
    </submittedName>
</protein>
<feature type="domain" description="C2H2-type" evidence="11">
    <location>
        <begin position="537"/>
        <end position="564"/>
    </location>
</feature>
<organism evidence="14 15">
    <name type="scientific">Petromyzon marinus</name>
    <name type="common">Sea lamprey</name>
    <dbReference type="NCBI Taxonomy" id="7757"/>
    <lineage>
        <taxon>Eukaryota</taxon>
        <taxon>Metazoa</taxon>
        <taxon>Chordata</taxon>
        <taxon>Craniata</taxon>
        <taxon>Vertebrata</taxon>
        <taxon>Cyclostomata</taxon>
        <taxon>Hyperoartia</taxon>
        <taxon>Petromyzontiformes</taxon>
        <taxon>Petromyzontidae</taxon>
        <taxon>Petromyzon</taxon>
    </lineage>
</organism>
<evidence type="ECO:0000313" key="14">
    <source>
        <dbReference type="Proteomes" id="UP001318040"/>
    </source>
</evidence>
<dbReference type="InterPro" id="IPR013087">
    <property type="entry name" value="Znf_C2H2_type"/>
</dbReference>
<dbReference type="Pfam" id="PF00096">
    <property type="entry name" value="zf-C2H2"/>
    <property type="match status" value="8"/>
</dbReference>
<dbReference type="FunFam" id="3.30.160.60:FF:002343">
    <property type="entry name" value="Zinc finger protein 33A"/>
    <property type="match status" value="4"/>
</dbReference>
<dbReference type="SUPFAM" id="SSF46689">
    <property type="entry name" value="Homeodomain-like"/>
    <property type="match status" value="2"/>
</dbReference>
<evidence type="ECO:0000256" key="4">
    <source>
        <dbReference type="ARBA" id="ARBA00022737"/>
    </source>
</evidence>
<evidence type="ECO:0000256" key="7">
    <source>
        <dbReference type="ARBA" id="ARBA00023125"/>
    </source>
</evidence>
<dbReference type="Proteomes" id="UP001318040">
    <property type="component" value="Chromosome 27"/>
</dbReference>
<evidence type="ECO:0000256" key="2">
    <source>
        <dbReference type="ARBA" id="ARBA00006991"/>
    </source>
</evidence>
<evidence type="ECO:0000259" key="13">
    <source>
        <dbReference type="PROSITE" id="PS51253"/>
    </source>
</evidence>
<dbReference type="InterPro" id="IPR006600">
    <property type="entry name" value="HTH_CenpB_DNA-bd_dom"/>
</dbReference>
<dbReference type="GO" id="GO:0005634">
    <property type="term" value="C:nucleus"/>
    <property type="evidence" value="ECO:0007669"/>
    <property type="project" value="UniProtKB-SubCell"/>
</dbReference>
<evidence type="ECO:0000256" key="5">
    <source>
        <dbReference type="ARBA" id="ARBA00022771"/>
    </source>
</evidence>
<keyword evidence="8 10" id="KW-0539">Nucleus</keyword>
<dbReference type="PANTHER" id="PTHR24394:SF44">
    <property type="entry name" value="ZINC FINGER PROTEIN 271-LIKE"/>
    <property type="match status" value="1"/>
</dbReference>
<dbReference type="PANTHER" id="PTHR24394">
    <property type="entry name" value="ZINC FINGER PROTEIN"/>
    <property type="match status" value="1"/>
</dbReference>
<keyword evidence="3" id="KW-0479">Metal-binding</keyword>
<feature type="DNA-binding region" description="H-T-H motif" evidence="10">
    <location>
        <begin position="33"/>
        <end position="53"/>
    </location>
</feature>
<dbReference type="FunFam" id="3.30.160.60:FF:000478">
    <property type="entry name" value="Zinc finger protein 133"/>
    <property type="match status" value="1"/>
</dbReference>
<evidence type="ECO:0000256" key="3">
    <source>
        <dbReference type="ARBA" id="ARBA00022723"/>
    </source>
</evidence>
<feature type="domain" description="C2H2-type" evidence="11">
    <location>
        <begin position="425"/>
        <end position="452"/>
    </location>
</feature>
<proteinExistence type="inferred from homology"/>
<dbReference type="GO" id="GO:0008270">
    <property type="term" value="F:zinc ion binding"/>
    <property type="evidence" value="ECO:0007669"/>
    <property type="project" value="UniProtKB-KW"/>
</dbReference>
<dbReference type="Gene3D" id="1.10.10.10">
    <property type="entry name" value="Winged helix-like DNA-binding domain superfamily/Winged helix DNA-binding domain"/>
    <property type="match status" value="1"/>
</dbReference>
<dbReference type="AlphaFoldDB" id="A0AAJ7TGC5"/>
<evidence type="ECO:0000256" key="1">
    <source>
        <dbReference type="ARBA" id="ARBA00004123"/>
    </source>
</evidence>
<dbReference type="PROSITE" id="PS51253">
    <property type="entry name" value="HTH_CENPB"/>
    <property type="match status" value="1"/>
</dbReference>
<feature type="domain" description="HTH CENPB-type" evidence="13">
    <location>
        <begin position="71"/>
        <end position="143"/>
    </location>
</feature>
<comment type="subcellular location">
    <subcellularLocation>
        <location evidence="1 10">Nucleus</location>
    </subcellularLocation>
</comment>
<keyword evidence="4" id="KW-0677">Repeat</keyword>
<reference evidence="15" key="1">
    <citation type="submission" date="2025-08" db="UniProtKB">
        <authorList>
            <consortium name="RefSeq"/>
        </authorList>
    </citation>
    <scope>IDENTIFICATION</scope>
    <source>
        <tissue evidence="15">Sperm</tissue>
    </source>
</reference>
<dbReference type="SMART" id="SM00674">
    <property type="entry name" value="CENPB"/>
    <property type="match status" value="1"/>
</dbReference>
<dbReference type="GO" id="GO:0003677">
    <property type="term" value="F:DNA binding"/>
    <property type="evidence" value="ECO:0007669"/>
    <property type="project" value="UniProtKB-UniRule"/>
</dbReference>